<name>A0A6G5A696_RHIMP</name>
<sequence length="211" mass="20961">MKTFAAAVCALLVCSVYADKDEKVEARGGLLGAGLGGYGAGVGGPGLVGAGLSPVCLGSGYGGGFQSGYGNAAGAHQAGFQGGAGGYNQGSGAFAGGASNRNVNAYNDNKGYSHSSGFSSSDSKSFGSGHKQGSSGFQGGAAGHQGGFGQQSFGHQGNGTPENGINDGHLKLFMKNRDIIQALVAPKDTLSQFAVKGCHTMYLTCCQAFHC</sequence>
<accession>A0A6G5A696</accession>
<protein>
    <submittedName>
        <fullName evidence="3">Putative spa3c5a7grp2 orysj glycine-rich cell wall structural protein 2</fullName>
    </submittedName>
</protein>
<evidence type="ECO:0000256" key="2">
    <source>
        <dbReference type="SAM" id="SignalP"/>
    </source>
</evidence>
<feature type="compositionally biased region" description="Low complexity" evidence="1">
    <location>
        <begin position="117"/>
        <end position="135"/>
    </location>
</feature>
<dbReference type="EMBL" id="GIKN01003480">
    <property type="protein sequence ID" value="NIE45753.1"/>
    <property type="molecule type" value="Transcribed_RNA"/>
</dbReference>
<reference evidence="3" key="1">
    <citation type="submission" date="2020-03" db="EMBL/GenBank/DDBJ databases">
        <title>A transcriptome and proteome of the tick Rhipicephalus microplus shaped by the genetic composition of its hosts and developmental stage.</title>
        <authorList>
            <person name="Garcia G.R."/>
            <person name="Ribeiro J.M.C."/>
            <person name="Maruyama S.R."/>
            <person name="Gardinasse L.G."/>
            <person name="Nelson K."/>
            <person name="Ferreira B.R."/>
            <person name="Andrade T.G."/>
            <person name="Santos I.K.F.M."/>
        </authorList>
    </citation>
    <scope>NUCLEOTIDE SEQUENCE</scope>
    <source>
        <strain evidence="3">NSGR</strain>
        <tissue evidence="3">Salivary glands</tissue>
    </source>
</reference>
<feature type="chain" id="PRO_5026195171" evidence="2">
    <location>
        <begin position="19"/>
        <end position="211"/>
    </location>
</feature>
<keyword evidence="2" id="KW-0732">Signal</keyword>
<evidence type="ECO:0000313" key="3">
    <source>
        <dbReference type="EMBL" id="NIE45753.1"/>
    </source>
</evidence>
<organism evidence="3">
    <name type="scientific">Rhipicephalus microplus</name>
    <name type="common">Cattle tick</name>
    <name type="synonym">Boophilus microplus</name>
    <dbReference type="NCBI Taxonomy" id="6941"/>
    <lineage>
        <taxon>Eukaryota</taxon>
        <taxon>Metazoa</taxon>
        <taxon>Ecdysozoa</taxon>
        <taxon>Arthropoda</taxon>
        <taxon>Chelicerata</taxon>
        <taxon>Arachnida</taxon>
        <taxon>Acari</taxon>
        <taxon>Parasitiformes</taxon>
        <taxon>Ixodida</taxon>
        <taxon>Ixodoidea</taxon>
        <taxon>Ixodidae</taxon>
        <taxon>Rhipicephalinae</taxon>
        <taxon>Rhipicephalus</taxon>
        <taxon>Boophilus</taxon>
    </lineage>
</organism>
<feature type="signal peptide" evidence="2">
    <location>
        <begin position="1"/>
        <end position="18"/>
    </location>
</feature>
<feature type="region of interest" description="Disordered" evidence="1">
    <location>
        <begin position="117"/>
        <end position="141"/>
    </location>
</feature>
<proteinExistence type="predicted"/>
<dbReference type="AlphaFoldDB" id="A0A6G5A696"/>
<evidence type="ECO:0000256" key="1">
    <source>
        <dbReference type="SAM" id="MobiDB-lite"/>
    </source>
</evidence>
<feature type="region of interest" description="Disordered" evidence="1">
    <location>
        <begin position="147"/>
        <end position="166"/>
    </location>
</feature>